<sequence>MIIELYRFAISQIDLYAKKYFP</sequence>
<dbReference type="AlphaFoldDB" id="A0A0E9RVW8"/>
<name>A0A0E9RVW8_ANGAN</name>
<protein>
    <submittedName>
        <fullName evidence="1">Uncharacterized protein</fullName>
    </submittedName>
</protein>
<accession>A0A0E9RVW8</accession>
<reference evidence="1" key="2">
    <citation type="journal article" date="2015" name="Fish Shellfish Immunol.">
        <title>Early steps in the European eel (Anguilla anguilla)-Vibrio vulnificus interaction in the gills: Role of the RtxA13 toxin.</title>
        <authorList>
            <person name="Callol A."/>
            <person name="Pajuelo D."/>
            <person name="Ebbesson L."/>
            <person name="Teles M."/>
            <person name="MacKenzie S."/>
            <person name="Amaro C."/>
        </authorList>
    </citation>
    <scope>NUCLEOTIDE SEQUENCE</scope>
</reference>
<organism evidence="1">
    <name type="scientific">Anguilla anguilla</name>
    <name type="common">European freshwater eel</name>
    <name type="synonym">Muraena anguilla</name>
    <dbReference type="NCBI Taxonomy" id="7936"/>
    <lineage>
        <taxon>Eukaryota</taxon>
        <taxon>Metazoa</taxon>
        <taxon>Chordata</taxon>
        <taxon>Craniata</taxon>
        <taxon>Vertebrata</taxon>
        <taxon>Euteleostomi</taxon>
        <taxon>Actinopterygii</taxon>
        <taxon>Neopterygii</taxon>
        <taxon>Teleostei</taxon>
        <taxon>Anguilliformes</taxon>
        <taxon>Anguillidae</taxon>
        <taxon>Anguilla</taxon>
    </lineage>
</organism>
<proteinExistence type="predicted"/>
<evidence type="ECO:0000313" key="1">
    <source>
        <dbReference type="EMBL" id="JAH33284.1"/>
    </source>
</evidence>
<reference evidence="1" key="1">
    <citation type="submission" date="2014-11" db="EMBL/GenBank/DDBJ databases">
        <authorList>
            <person name="Amaro Gonzalez C."/>
        </authorList>
    </citation>
    <scope>NUCLEOTIDE SEQUENCE</scope>
</reference>
<dbReference type="EMBL" id="GBXM01075293">
    <property type="protein sequence ID" value="JAH33284.1"/>
    <property type="molecule type" value="Transcribed_RNA"/>
</dbReference>